<dbReference type="PANTHER" id="PTHR11161">
    <property type="entry name" value="O-ACYLTRANSFERASE"/>
    <property type="match status" value="1"/>
</dbReference>
<keyword evidence="2" id="KW-0472">Membrane</keyword>
<feature type="signal peptide" evidence="3">
    <location>
        <begin position="1"/>
        <end position="23"/>
    </location>
</feature>
<feature type="compositionally biased region" description="Basic and acidic residues" evidence="1">
    <location>
        <begin position="253"/>
        <end position="271"/>
    </location>
</feature>
<reference evidence="5 6" key="1">
    <citation type="submission" date="2017-07" db="EMBL/GenBank/DDBJ databases">
        <authorList>
            <person name="Talla V."/>
            <person name="Backstrom N."/>
        </authorList>
    </citation>
    <scope>NUCLEOTIDE SEQUENCE [LARGE SCALE GENOMIC DNA]</scope>
</reference>
<feature type="transmembrane region" description="Helical" evidence="2">
    <location>
        <begin position="867"/>
        <end position="887"/>
    </location>
</feature>
<feature type="compositionally biased region" description="Polar residues" evidence="1">
    <location>
        <begin position="86"/>
        <end position="103"/>
    </location>
</feature>
<feature type="compositionally biased region" description="Acidic residues" evidence="1">
    <location>
        <begin position="1082"/>
        <end position="1110"/>
    </location>
</feature>
<accession>A0A5E4Q407</accession>
<dbReference type="PANTHER" id="PTHR11161:SF4">
    <property type="entry name" value="DROP DEAD"/>
    <property type="match status" value="1"/>
</dbReference>
<keyword evidence="2" id="KW-1133">Transmembrane helix</keyword>
<dbReference type="Proteomes" id="UP000324832">
    <property type="component" value="Unassembled WGS sequence"/>
</dbReference>
<feature type="transmembrane region" description="Helical" evidence="2">
    <location>
        <begin position="982"/>
        <end position="1000"/>
    </location>
</feature>
<feature type="transmembrane region" description="Helical" evidence="2">
    <location>
        <begin position="548"/>
        <end position="569"/>
    </location>
</feature>
<feature type="chain" id="PRO_5022945313" description="Nose resistant-to-fluoxetine protein N-terminal domain-containing protein" evidence="3">
    <location>
        <begin position="24"/>
        <end position="1143"/>
    </location>
</feature>
<feature type="compositionally biased region" description="Basic and acidic residues" evidence="1">
    <location>
        <begin position="304"/>
        <end position="319"/>
    </location>
</feature>
<evidence type="ECO:0000256" key="1">
    <source>
        <dbReference type="SAM" id="MobiDB-lite"/>
    </source>
</evidence>
<feature type="transmembrane region" description="Helical" evidence="2">
    <location>
        <begin position="899"/>
        <end position="921"/>
    </location>
</feature>
<dbReference type="SMART" id="SM00703">
    <property type="entry name" value="NRF"/>
    <property type="match status" value="1"/>
</dbReference>
<feature type="transmembrane region" description="Helical" evidence="2">
    <location>
        <begin position="780"/>
        <end position="805"/>
    </location>
</feature>
<sequence>MTRHTLALLLILITFSIFTSVIAFRVRLPHEHVKNKCDSCNGKELDPESKQSVTSEKRVNDDLKKSVREKLAPVSVDEDDSDEDSQSTFNINAKSSIGLQTHHNIIKEPEIYDDSEEDDEDEINTIKHDEKEDNRVVEDDKENVEKVSQKDHLKKSVGSAANRLKPKFELKIDDDDDDDDDDSDEDEEYIDHIPKSNNNTKVEKKIVIKKDESVTITQSPSKVTGRSLKPNSKVTEKDNTNEVNLRQTRHKGKENDDNLKEMETKTKDVKPKESLEKIKVKSHIEGGKIRTHVVTTKAGSTKINSEKQTDDERKQAKVEVPLKENTKPSKMVLKSQERGSAPKPISNNVQKTMVLQREFEDLYGYFPTFAPNFSHVHNPECRRHGQILLRQLRGSKLWALNMLDATAKIPSGILQGNGIQLGDFDQCLASRARVQLETGSVVKVQGKYCLVTMDVKSESTDLEIVVDLAQGRNLIKSRVDDPGHFVPRFSTLSWGSCVPSACAPDDVQLMLSDALEHYRKIGVSFRVKVNELDCHVQKTQKWDDWLEIPTLLTLFFYAMIILLVVIATVQDCFTDTQVDNKSADTGEEDLHIREPDGVISVFSLHRTTKKLLAPAGDDEVPSIHGVRAIATLALIVAHKFLPVAYTPFTNRVKLAEVVSSPLWSWCRVGWIFTDCFLMLSGALSAYRTSGRTNVLDKLMSKYIRLTPALLAVVWFYAYIWDNISVGPMWGGLVTKNAELCRSSWWWNLFYMQNYYGLEDMCAPQTHQLALDMQLSLFGSVILWMMQSEIVGSKLIIPLIHMAAAYSRYSTFKEHRLTMIAYHGVSVSQLYRTGRMSYTSVFHRSTSYLIGISLGLMLRKPAPVSKPFILLGWVVGCSLGGGVAWAGFDSGHLDYQYTATFAAQYAALAPIASATAFAWLVYAAHNRYSETISNALCSRPLLLISRLSYAIYLTQFIVFLTNAATVRTSREFSIISVIDVQEIATIFISSLLLTLTLVIPLQSLPNLFKTKTKTNNETSEDDKKDINNKIDFDNEIKTNNDILQEIPTLKRPLLAHREVLEEIPEAEVEYEIQRAHENLEEILEEDDEDEMLDRTEDDDLEIIEEEQEEDDHWAGDDHNPDEESEEWELTGINRSGAQYNRYSR</sequence>
<feature type="compositionally biased region" description="Acidic residues" evidence="1">
    <location>
        <begin position="172"/>
        <end position="189"/>
    </location>
</feature>
<evidence type="ECO:0000313" key="6">
    <source>
        <dbReference type="Proteomes" id="UP000324832"/>
    </source>
</evidence>
<keyword evidence="2" id="KW-0812">Transmembrane</keyword>
<feature type="region of interest" description="Disordered" evidence="1">
    <location>
        <begin position="36"/>
        <end position="271"/>
    </location>
</feature>
<dbReference type="EMBL" id="FZQP02001249">
    <property type="protein sequence ID" value="VVC92274.1"/>
    <property type="molecule type" value="Genomic_DNA"/>
</dbReference>
<evidence type="ECO:0000256" key="3">
    <source>
        <dbReference type="SAM" id="SignalP"/>
    </source>
</evidence>
<feature type="compositionally biased region" description="Polar residues" evidence="1">
    <location>
        <begin position="214"/>
        <end position="233"/>
    </location>
</feature>
<dbReference type="AlphaFoldDB" id="A0A5E4Q407"/>
<protein>
    <recommendedName>
        <fullName evidence="4">Nose resistant-to-fluoxetine protein N-terminal domain-containing protein</fullName>
    </recommendedName>
</protein>
<organism evidence="5 6">
    <name type="scientific">Leptidea sinapis</name>
    <dbReference type="NCBI Taxonomy" id="189913"/>
    <lineage>
        <taxon>Eukaryota</taxon>
        <taxon>Metazoa</taxon>
        <taxon>Ecdysozoa</taxon>
        <taxon>Arthropoda</taxon>
        <taxon>Hexapoda</taxon>
        <taxon>Insecta</taxon>
        <taxon>Pterygota</taxon>
        <taxon>Neoptera</taxon>
        <taxon>Endopterygota</taxon>
        <taxon>Lepidoptera</taxon>
        <taxon>Glossata</taxon>
        <taxon>Ditrysia</taxon>
        <taxon>Papilionoidea</taxon>
        <taxon>Pieridae</taxon>
        <taxon>Dismorphiinae</taxon>
        <taxon>Leptidea</taxon>
    </lineage>
</organism>
<feature type="compositionally biased region" description="Acidic residues" evidence="1">
    <location>
        <begin position="111"/>
        <end position="123"/>
    </location>
</feature>
<feature type="compositionally biased region" description="Basic and acidic residues" evidence="1">
    <location>
        <begin position="36"/>
        <end position="71"/>
    </location>
</feature>
<evidence type="ECO:0000256" key="2">
    <source>
        <dbReference type="SAM" id="Phobius"/>
    </source>
</evidence>
<feature type="domain" description="Nose resistant-to-fluoxetine protein N-terminal" evidence="4">
    <location>
        <begin position="378"/>
        <end position="529"/>
    </location>
</feature>
<keyword evidence="6" id="KW-1185">Reference proteome</keyword>
<feature type="compositionally biased region" description="Basic and acidic residues" evidence="1">
    <location>
        <begin position="124"/>
        <end position="151"/>
    </location>
</feature>
<evidence type="ECO:0000259" key="4">
    <source>
        <dbReference type="SMART" id="SM00703"/>
    </source>
</evidence>
<feature type="compositionally biased region" description="Polar residues" evidence="1">
    <location>
        <begin position="1131"/>
        <end position="1143"/>
    </location>
</feature>
<feature type="compositionally biased region" description="Acidic residues" evidence="1">
    <location>
        <begin position="76"/>
        <end position="85"/>
    </location>
</feature>
<feature type="transmembrane region" description="Helical" evidence="2">
    <location>
        <begin position="702"/>
        <end position="720"/>
    </location>
</feature>
<proteinExistence type="predicted"/>
<name>A0A5E4Q407_9NEOP</name>
<dbReference type="Pfam" id="PF20146">
    <property type="entry name" value="NRF"/>
    <property type="match status" value="1"/>
</dbReference>
<feature type="compositionally biased region" description="Basic and acidic residues" evidence="1">
    <location>
        <begin position="201"/>
        <end position="213"/>
    </location>
</feature>
<feature type="region of interest" description="Disordered" evidence="1">
    <location>
        <begin position="298"/>
        <end position="319"/>
    </location>
</feature>
<dbReference type="InterPro" id="IPR006621">
    <property type="entry name" value="Nose-resist-to-fluoxetine_N"/>
</dbReference>
<keyword evidence="3" id="KW-0732">Signal</keyword>
<gene>
    <name evidence="5" type="ORF">LSINAPIS_LOCUS4760</name>
</gene>
<dbReference type="InterPro" id="IPR052728">
    <property type="entry name" value="O2_lipid_transport_reg"/>
</dbReference>
<feature type="compositionally biased region" description="Acidic residues" evidence="1">
    <location>
        <begin position="1118"/>
        <end position="1127"/>
    </location>
</feature>
<evidence type="ECO:0000313" key="5">
    <source>
        <dbReference type="EMBL" id="VVC92274.1"/>
    </source>
</evidence>
<feature type="transmembrane region" description="Helical" evidence="2">
    <location>
        <begin position="942"/>
        <end position="962"/>
    </location>
</feature>
<feature type="region of interest" description="Disordered" evidence="1">
    <location>
        <begin position="1082"/>
        <end position="1143"/>
    </location>
</feature>